<evidence type="ECO:0000313" key="2">
    <source>
        <dbReference type="Proteomes" id="UP001152531"/>
    </source>
</evidence>
<protein>
    <submittedName>
        <fullName evidence="1">Probable mannosyltransferase Ktr4p</fullName>
    </submittedName>
</protein>
<reference evidence="1" key="1">
    <citation type="submission" date="2022-06" db="EMBL/GenBank/DDBJ databases">
        <authorList>
            <person name="Legras J.-L."/>
            <person name="Devillers H."/>
            <person name="Grondin C."/>
        </authorList>
    </citation>
    <scope>NUCLEOTIDE SEQUENCE</scope>
    <source>
        <strain evidence="1">CLIB 1444</strain>
    </source>
</reference>
<evidence type="ECO:0000313" key="1">
    <source>
        <dbReference type="EMBL" id="CAH6722760.1"/>
    </source>
</evidence>
<gene>
    <name evidence="1" type="ORF">CLIB1444_11S00518</name>
</gene>
<dbReference type="Proteomes" id="UP001152531">
    <property type="component" value="Unassembled WGS sequence"/>
</dbReference>
<keyword evidence="1" id="KW-0808">Transferase</keyword>
<accession>A0ACA9YCW8</accession>
<keyword evidence="2" id="KW-1185">Reference proteome</keyword>
<sequence length="452" mass="53327">MITALNIRPTRVLIVVIICVVLFTIGGVLRLDKESRYSDVYNYYLKHATDQYQPGTLDTYGYSIEPQNVKFKFINPKNKRGTPQQIVEQNNKVYEELVKQQIHEPKDSDLSGIRPPTESEMPNYDRADAVIIALVRNSELTKIAKTIKKFEKSFNSKFQYPYMFINDEPFSERFKTRMDKLIPGPKEFVTLPPELWNKPDSIDVQKQTKNMNVFHELDIAYAKKESYHNMCRFYSGGIFKLPELQKYRYYWRIEPDVQFNTEIDYDVFKYLQTTGKVYGFTVNLYDIEKSIETLWPETLKFLNKGDNYKYVDPNGSFQWLLENQQHPEKNKVTGGYSTCHFWSNFEIADMDFFRGEAYTEWFNHLDSTGNFYYERWGDAPVHSVGLGLFAPKDKIHWFRDIGYFHDPYGNCPNTSTTKICTVGAFSRWKHLEDQNCMTSWIQYSMEDPSLIY</sequence>
<dbReference type="EMBL" id="CALSDN010000011">
    <property type="protein sequence ID" value="CAH6722760.1"/>
    <property type="molecule type" value="Genomic_DNA"/>
</dbReference>
<comment type="caution">
    <text evidence="1">The sequence shown here is derived from an EMBL/GenBank/DDBJ whole genome shotgun (WGS) entry which is preliminary data.</text>
</comment>
<proteinExistence type="predicted"/>
<organism evidence="1 2">
    <name type="scientific">[Candida] jaroonii</name>
    <dbReference type="NCBI Taxonomy" id="467808"/>
    <lineage>
        <taxon>Eukaryota</taxon>
        <taxon>Fungi</taxon>
        <taxon>Dikarya</taxon>
        <taxon>Ascomycota</taxon>
        <taxon>Saccharomycotina</taxon>
        <taxon>Pichiomycetes</taxon>
        <taxon>Debaryomycetaceae</taxon>
        <taxon>Yamadazyma</taxon>
    </lineage>
</organism>
<name>A0ACA9YCW8_9ASCO</name>
<keyword evidence="1" id="KW-0328">Glycosyltransferase</keyword>